<gene>
    <name evidence="1" type="ORF">SDC9_56368</name>
</gene>
<dbReference type="EMBL" id="VSSQ01001644">
    <property type="protein sequence ID" value="MPM10044.1"/>
    <property type="molecule type" value="Genomic_DNA"/>
</dbReference>
<protein>
    <recommendedName>
        <fullName evidence="2">Antirestriction protein ArdA</fullName>
    </recommendedName>
</protein>
<dbReference type="Pfam" id="PF07275">
    <property type="entry name" value="ArdA"/>
    <property type="match status" value="1"/>
</dbReference>
<dbReference type="AlphaFoldDB" id="A0A644X7B1"/>
<name>A0A644X7B1_9ZZZZ</name>
<dbReference type="InterPro" id="IPR009899">
    <property type="entry name" value="ArdA"/>
</dbReference>
<evidence type="ECO:0008006" key="2">
    <source>
        <dbReference type="Google" id="ProtNLM"/>
    </source>
</evidence>
<sequence>MIRTLLKNSQLPELPPVSVEFPITGYEEVYARLEAIELGHIAISDCYVAEIGGDYPILKRLEKTAINVDELDYLAKRLESFDSYELAQFQSAAVSCGYFDMRDLINLTFCCQEVTVVQDFTDLTAIGRKHYMDLHGGLTEAEQKTVDFRKTALSLLLTEEGKITPYGVVYNNGMNLEPIYDGLYFPDYRYSGDTRLTIAATDDHLPKDTEDIAWLYLPMEDCQIERALMRAGIQAGEMRLCIEENELPDALSALVEIDDVFELNRLCTCVQKLGRDALPKLEAALLLANPTNVTEARHLAEQLDLFDYIPGISTPEEYGRHMITESGHFEYDDNLNEFYDYEKYGKWRMDQEQGQFVEGGYVSYHGFISMEEVLSGNRSERLEMTMGGM</sequence>
<proteinExistence type="predicted"/>
<comment type="caution">
    <text evidence="1">The sequence shown here is derived from an EMBL/GenBank/DDBJ whole genome shotgun (WGS) entry which is preliminary data.</text>
</comment>
<organism evidence="1">
    <name type="scientific">bioreactor metagenome</name>
    <dbReference type="NCBI Taxonomy" id="1076179"/>
    <lineage>
        <taxon>unclassified sequences</taxon>
        <taxon>metagenomes</taxon>
        <taxon>ecological metagenomes</taxon>
    </lineage>
</organism>
<dbReference type="InterPro" id="IPR041893">
    <property type="entry name" value="ArdA_dom3"/>
</dbReference>
<evidence type="ECO:0000313" key="1">
    <source>
        <dbReference type="EMBL" id="MPM10044.1"/>
    </source>
</evidence>
<reference evidence="1" key="1">
    <citation type="submission" date="2019-08" db="EMBL/GenBank/DDBJ databases">
        <authorList>
            <person name="Kucharzyk K."/>
            <person name="Murdoch R.W."/>
            <person name="Higgins S."/>
            <person name="Loffler F."/>
        </authorList>
    </citation>
    <scope>NUCLEOTIDE SEQUENCE</scope>
</reference>
<dbReference type="Gene3D" id="1.10.10.1190">
    <property type="entry name" value="Antirestriction protein ArdA, domain 3"/>
    <property type="match status" value="1"/>
</dbReference>
<accession>A0A644X7B1</accession>